<dbReference type="Pfam" id="PF18962">
    <property type="entry name" value="Por_Secre_tail"/>
    <property type="match status" value="1"/>
</dbReference>
<evidence type="ECO:0000256" key="1">
    <source>
        <dbReference type="ARBA" id="ARBA00022729"/>
    </source>
</evidence>
<evidence type="ECO:0000256" key="2">
    <source>
        <dbReference type="SAM" id="MobiDB-lite"/>
    </source>
</evidence>
<accession>A0A926Q3U7</accession>
<feature type="region of interest" description="Disordered" evidence="2">
    <location>
        <begin position="1"/>
        <end position="21"/>
    </location>
</feature>
<dbReference type="InterPro" id="IPR041286">
    <property type="entry name" value="MBG_2"/>
</dbReference>
<feature type="domain" description="MBG" evidence="3">
    <location>
        <begin position="159"/>
        <end position="232"/>
    </location>
</feature>
<dbReference type="RefSeq" id="WP_187967072.1">
    <property type="nucleotide sequence ID" value="NZ_JACVDC010000080.1"/>
</dbReference>
<dbReference type="NCBIfam" id="TIGR04183">
    <property type="entry name" value="Por_Secre_tail"/>
    <property type="match status" value="1"/>
</dbReference>
<dbReference type="InterPro" id="IPR026444">
    <property type="entry name" value="Secre_tail"/>
</dbReference>
<reference evidence="5 6" key="1">
    <citation type="submission" date="2020-09" db="EMBL/GenBank/DDBJ databases">
        <title>Sinomicrobium weinanense sp. nov., a halophilic bacteria isolated from saline-alkali soil.</title>
        <authorList>
            <person name="Wu P."/>
            <person name="Ren H."/>
            <person name="Mei Y."/>
            <person name="Liang Y."/>
            <person name="Chen Z."/>
        </authorList>
    </citation>
    <scope>NUCLEOTIDE SEQUENCE [LARGE SCALE GENOMIC DNA]</scope>
    <source>
        <strain evidence="5 6">FJxs</strain>
    </source>
</reference>
<comment type="caution">
    <text evidence="5">The sequence shown here is derived from an EMBL/GenBank/DDBJ whole genome shotgun (WGS) entry which is preliminary data.</text>
</comment>
<dbReference type="EMBL" id="JACVDC010000080">
    <property type="protein sequence ID" value="MBC9797947.1"/>
    <property type="molecule type" value="Genomic_DNA"/>
</dbReference>
<feature type="domain" description="MBG" evidence="3">
    <location>
        <begin position="244"/>
        <end position="314"/>
    </location>
</feature>
<sequence>MALDGNTGNWTLQEPEGGTYDGETAGTYVFTVPLVLPEPGDDPYFLNPDELRAEITVTVAKGVPELSASWNGTDIDPAAGLSLGYGDGGTLVFASSDPNAEITYGFGENDNPVLNLDDLETVIAQQAGTATLTVQQAETDNFEAATLGFTVSVAPGAITVVPEPGQAKVYGEDDPGEYGYALAEGSELEEGDALTEIISGSSRGEGEDAGAYDIILTFEGEKAANYDITFEEDNNAFAVTPYAITVTAEDKSRVYGADDPELTYMITPPLLGDDAFTGTLERETGETVGTYTITQGTLTAGNNYAITFEEGTLTITAADYEDITFNAGEFTYDGTEHTLVITGELPEGTSVTYQNNGRTDAGTQTVTAEIDGGENYEDMELTADLTITPRSITVTADNQQKTYGTDDPELTYTADMLIGGDSFTGMLERDAGEAVGEYMIIQGTLTAGNNYAITFEEGTFAITPADYGNITFNNVEFTYDGTEHSLAITGELPEGTSVAYQNNGRTDAGTQTVTARIDGGENYEDMELTAELTIIPMSVTVTADNQEKAYGMADPELTYTVSPALIGDDMFTGIPERESGEAVGEYAITQGTLTAGDNYTITYEGAILTIVPADYENITFNNADYTYDGTEHTLSITGELPEGTSVAYQNNGRTDAGTQTVTARIDGGENYEDMELTAELTVTPLSVTVTADNQEKAYGIADPELTYTVSPTLIGDDMFTGMPERESGEAVGEYVITQGTLSAGNNYAMTFENGILTITTAGYDNIAFNDGEFTYDGTEYTLTITGELPEGVTVTYENNGRTDAGTQEVTANIDGGINYEDMELTAILTVHKAAQEIVFDAIPARNLGSTSGFLLEAYATSGLPIVYTYTYDGTEPPATVTPDGEVTLLSSGEITITASQEGNHNFLPATPVNRTLRISSDDASIRVLRIAEKTFENPGPETGYVVDCDNMAGSVMVEIETEANAMVSPAHRFTMELSRPGIYTEEITVTSEDGSATKTYKVVVERRFDFEDIVIRKFDNVLLVNNNPQTNGGYNFMAYKWYKNGTFIGGGQYYSAGDNSTDLLDPDATYEVEMTTTDGEILRTCPMKIELQHSGEIIVYPNPVLTGNTINIQASIPREELETMQVRVYNHSGQQVRQFFTDREDSTMKVSGMPPGVYILQCITDRLQKSFKIIVK</sequence>
<evidence type="ECO:0000313" key="5">
    <source>
        <dbReference type="EMBL" id="MBC9797947.1"/>
    </source>
</evidence>
<keyword evidence="1" id="KW-0732">Signal</keyword>
<evidence type="ECO:0000259" key="3">
    <source>
        <dbReference type="Pfam" id="PF18676"/>
    </source>
</evidence>
<feature type="domain" description="MBG" evidence="3">
    <location>
        <begin position="539"/>
        <end position="609"/>
    </location>
</feature>
<dbReference type="Pfam" id="PF18676">
    <property type="entry name" value="MBG_2"/>
    <property type="match status" value="5"/>
</dbReference>
<organism evidence="5 6">
    <name type="scientific">Sinomicrobium weinanense</name>
    <dbReference type="NCBI Taxonomy" id="2842200"/>
    <lineage>
        <taxon>Bacteria</taxon>
        <taxon>Pseudomonadati</taxon>
        <taxon>Bacteroidota</taxon>
        <taxon>Flavobacteriia</taxon>
        <taxon>Flavobacteriales</taxon>
        <taxon>Flavobacteriaceae</taxon>
        <taxon>Sinomicrobium</taxon>
    </lineage>
</organism>
<evidence type="ECO:0000259" key="4">
    <source>
        <dbReference type="Pfam" id="PF18962"/>
    </source>
</evidence>
<feature type="domain" description="MBG" evidence="3">
    <location>
        <begin position="392"/>
        <end position="460"/>
    </location>
</feature>
<keyword evidence="6" id="KW-1185">Reference proteome</keyword>
<gene>
    <name evidence="5" type="ORF">IBL28_18390</name>
</gene>
<dbReference type="Proteomes" id="UP000653730">
    <property type="component" value="Unassembled WGS sequence"/>
</dbReference>
<name>A0A926Q3U7_9FLAO</name>
<feature type="domain" description="MBG" evidence="3">
    <location>
        <begin position="687"/>
        <end position="757"/>
    </location>
</feature>
<feature type="domain" description="Secretion system C-terminal sorting" evidence="4">
    <location>
        <begin position="1099"/>
        <end position="1175"/>
    </location>
</feature>
<protein>
    <submittedName>
        <fullName evidence="5">T9SS type A sorting domain-containing protein</fullName>
    </submittedName>
</protein>
<dbReference type="AlphaFoldDB" id="A0A926Q3U7"/>
<feature type="compositionally biased region" description="Polar residues" evidence="2">
    <location>
        <begin position="1"/>
        <end position="12"/>
    </location>
</feature>
<evidence type="ECO:0000313" key="6">
    <source>
        <dbReference type="Proteomes" id="UP000653730"/>
    </source>
</evidence>
<proteinExistence type="predicted"/>